<gene>
    <name evidence="1" type="ORF">SI7747_UN021861</name>
</gene>
<reference evidence="2" key="1">
    <citation type="journal article" date="2020" name="Sci. Rep.">
        <title>Chromosome-scale genome assembly for the duckweed Spirodela intermedia, integrating cytogenetic maps, PacBio and Oxford Nanopore libraries.</title>
        <authorList>
            <person name="Hoang P.T.N."/>
            <person name="Fiebig A."/>
            <person name="Novak P."/>
            <person name="Macas J."/>
            <person name="Cao H.X."/>
            <person name="Stepanenko A."/>
            <person name="Chen G."/>
            <person name="Borisjuk N."/>
            <person name="Scholz U."/>
            <person name="Schubert I."/>
        </authorList>
    </citation>
    <scope>NUCLEOTIDE SEQUENCE [LARGE SCALE GENOMIC DNA]</scope>
</reference>
<comment type="caution">
    <text evidence="1">The sequence shown here is derived from an EMBL/GenBank/DDBJ whole genome shotgun (WGS) entry which is preliminary data.</text>
</comment>
<accession>A0ABN7EDY4</accession>
<protein>
    <recommendedName>
        <fullName evidence="3">Ribosomal protein L32</fullName>
    </recommendedName>
</protein>
<evidence type="ECO:0008006" key="3">
    <source>
        <dbReference type="Google" id="ProtNLM"/>
    </source>
</evidence>
<sequence>MAVRKGDKAASAAVEVKKVPSARRRLRRWQMVE</sequence>
<dbReference type="EMBL" id="CACRZD030000340">
    <property type="protein sequence ID" value="CAA6675519.1"/>
    <property type="molecule type" value="Genomic_DNA"/>
</dbReference>
<name>A0ABN7EDY4_SPIIN</name>
<evidence type="ECO:0000313" key="1">
    <source>
        <dbReference type="EMBL" id="CAA6675519.1"/>
    </source>
</evidence>
<organism evidence="1 2">
    <name type="scientific">Spirodela intermedia</name>
    <name type="common">Intermediate duckweed</name>
    <dbReference type="NCBI Taxonomy" id="51605"/>
    <lineage>
        <taxon>Eukaryota</taxon>
        <taxon>Viridiplantae</taxon>
        <taxon>Streptophyta</taxon>
        <taxon>Embryophyta</taxon>
        <taxon>Tracheophyta</taxon>
        <taxon>Spermatophyta</taxon>
        <taxon>Magnoliopsida</taxon>
        <taxon>Liliopsida</taxon>
        <taxon>Araceae</taxon>
        <taxon>Lemnoideae</taxon>
        <taxon>Spirodela</taxon>
    </lineage>
</organism>
<proteinExistence type="predicted"/>
<keyword evidence="2" id="KW-1185">Reference proteome</keyword>
<dbReference type="Proteomes" id="UP001189122">
    <property type="component" value="Unassembled WGS sequence"/>
</dbReference>
<evidence type="ECO:0000313" key="2">
    <source>
        <dbReference type="Proteomes" id="UP001189122"/>
    </source>
</evidence>